<dbReference type="EMBL" id="FQZL01000062">
    <property type="protein sequence ID" value="SHJ91576.1"/>
    <property type="molecule type" value="Genomic_DNA"/>
</dbReference>
<name>A0A1M6N7R1_9FIRM</name>
<gene>
    <name evidence="1" type="ORF">SAMN02745751_03703</name>
</gene>
<sequence>MSTVSLRLNDRDDALIRKYAEIHNMDLSSFIRQAVLEKIEDEYDLTLFDKVWEQEKDEERISHEQVKRELGL</sequence>
<proteinExistence type="predicted"/>
<dbReference type="STRING" id="1121476.SAMN02745751_03703"/>
<evidence type="ECO:0000313" key="2">
    <source>
        <dbReference type="Proteomes" id="UP000184052"/>
    </source>
</evidence>
<dbReference type="OrthoDB" id="3267617at2"/>
<dbReference type="Pfam" id="PF19807">
    <property type="entry name" value="DUF6290"/>
    <property type="match status" value="1"/>
</dbReference>
<keyword evidence="2" id="KW-1185">Reference proteome</keyword>
<dbReference type="AlphaFoldDB" id="A0A1M6N7R1"/>
<evidence type="ECO:0008006" key="3">
    <source>
        <dbReference type="Google" id="ProtNLM"/>
    </source>
</evidence>
<dbReference type="Proteomes" id="UP000184052">
    <property type="component" value="Unassembled WGS sequence"/>
</dbReference>
<protein>
    <recommendedName>
        <fullName evidence="3">Ribbon-helix-helix protein, copG family</fullName>
    </recommendedName>
</protein>
<organism evidence="1 2">
    <name type="scientific">Dethiosulfatibacter aminovorans DSM 17477</name>
    <dbReference type="NCBI Taxonomy" id="1121476"/>
    <lineage>
        <taxon>Bacteria</taxon>
        <taxon>Bacillati</taxon>
        <taxon>Bacillota</taxon>
        <taxon>Tissierellia</taxon>
        <taxon>Dethiosulfatibacter</taxon>
    </lineage>
</organism>
<dbReference type="NCBIfam" id="NF046040">
    <property type="entry name" value="RelB_antitoxin"/>
    <property type="match status" value="1"/>
</dbReference>
<evidence type="ECO:0000313" key="1">
    <source>
        <dbReference type="EMBL" id="SHJ91576.1"/>
    </source>
</evidence>
<dbReference type="RefSeq" id="WP_073051178.1">
    <property type="nucleotide sequence ID" value="NZ_FQZL01000062.1"/>
</dbReference>
<reference evidence="1 2" key="1">
    <citation type="submission" date="2016-11" db="EMBL/GenBank/DDBJ databases">
        <authorList>
            <person name="Jaros S."/>
            <person name="Januszkiewicz K."/>
            <person name="Wedrychowicz H."/>
        </authorList>
    </citation>
    <scope>NUCLEOTIDE SEQUENCE [LARGE SCALE GENOMIC DNA]</scope>
    <source>
        <strain evidence="1 2">DSM 17477</strain>
    </source>
</reference>
<dbReference type="InterPro" id="IPR046257">
    <property type="entry name" value="DUF6290"/>
</dbReference>
<accession>A0A1M6N7R1</accession>